<dbReference type="GO" id="GO:0035196">
    <property type="term" value="P:miRNA processing"/>
    <property type="evidence" value="ECO:0007669"/>
    <property type="project" value="InterPro"/>
</dbReference>
<proteinExistence type="predicted"/>
<accession>A0AAE0BP96</accession>
<dbReference type="InterPro" id="IPR039292">
    <property type="entry name" value="SICKLE"/>
</dbReference>
<comment type="caution">
    <text evidence="2">The sequence shown here is derived from an EMBL/GenBank/DDBJ whole genome shotgun (WGS) entry which is preliminary data.</text>
</comment>
<dbReference type="AlphaFoldDB" id="A0AAE0BP96"/>
<dbReference type="GO" id="GO:0000398">
    <property type="term" value="P:mRNA splicing, via spliceosome"/>
    <property type="evidence" value="ECO:0007669"/>
    <property type="project" value="InterPro"/>
</dbReference>
<sequence>MEEAQARRQRLLAMRQQAGSAPTSAEVSSQLENPLAEEAKETDVKMAEDCRFSFYSDPMAAFSGSTKRFKLGTQTSQGSVNPSFEEKVYTSAKRISEAAVAPPKPPPTSHGFGTSVVRESREELFARVAASGFDGGFGRHHQGEGTANGVRAENWKGGKGSEGGKKGGGKGYGGGEKGEKGGKGRGKGGGGGRKGQGKGHTEGFEAFYSRAMCQDPWAGLLNREPARACSIPPPLRSVPPPPAAAASKQGPNVNMADLVLESTVAWSFFRFEVGVSLDY</sequence>
<evidence type="ECO:0000313" key="3">
    <source>
        <dbReference type="Proteomes" id="UP001190700"/>
    </source>
</evidence>
<feature type="region of interest" description="Disordered" evidence="1">
    <location>
        <begin position="1"/>
        <end position="43"/>
    </location>
</feature>
<dbReference type="PANTHER" id="PTHR36054">
    <property type="entry name" value="PROTEIN SICKLE"/>
    <property type="match status" value="1"/>
</dbReference>
<protein>
    <submittedName>
        <fullName evidence="2">Uncharacterized protein</fullName>
    </submittedName>
</protein>
<gene>
    <name evidence="2" type="ORF">CYMTET_50832</name>
</gene>
<dbReference type="Proteomes" id="UP001190700">
    <property type="component" value="Unassembled WGS sequence"/>
</dbReference>
<organism evidence="2 3">
    <name type="scientific">Cymbomonas tetramitiformis</name>
    <dbReference type="NCBI Taxonomy" id="36881"/>
    <lineage>
        <taxon>Eukaryota</taxon>
        <taxon>Viridiplantae</taxon>
        <taxon>Chlorophyta</taxon>
        <taxon>Pyramimonadophyceae</taxon>
        <taxon>Pyramimonadales</taxon>
        <taxon>Pyramimonadaceae</taxon>
        <taxon>Cymbomonas</taxon>
    </lineage>
</organism>
<evidence type="ECO:0000313" key="2">
    <source>
        <dbReference type="EMBL" id="KAK3239232.1"/>
    </source>
</evidence>
<feature type="compositionally biased region" description="Polar residues" evidence="1">
    <location>
        <begin position="19"/>
        <end position="32"/>
    </location>
</feature>
<dbReference type="PANTHER" id="PTHR36054:SF2">
    <property type="entry name" value="PROTEIN SICKLE"/>
    <property type="match status" value="1"/>
</dbReference>
<keyword evidence="3" id="KW-1185">Reference proteome</keyword>
<feature type="region of interest" description="Disordered" evidence="1">
    <location>
        <begin position="136"/>
        <end position="201"/>
    </location>
</feature>
<evidence type="ECO:0000256" key="1">
    <source>
        <dbReference type="SAM" id="MobiDB-lite"/>
    </source>
</evidence>
<dbReference type="EMBL" id="LGRX02033988">
    <property type="protein sequence ID" value="KAK3239232.1"/>
    <property type="molecule type" value="Genomic_DNA"/>
</dbReference>
<reference evidence="2 3" key="1">
    <citation type="journal article" date="2015" name="Genome Biol. Evol.">
        <title>Comparative Genomics of a Bacterivorous Green Alga Reveals Evolutionary Causalities and Consequences of Phago-Mixotrophic Mode of Nutrition.</title>
        <authorList>
            <person name="Burns J.A."/>
            <person name="Paasch A."/>
            <person name="Narechania A."/>
            <person name="Kim E."/>
        </authorList>
    </citation>
    <scope>NUCLEOTIDE SEQUENCE [LARGE SCALE GENOMIC DNA]</scope>
    <source>
        <strain evidence="2 3">PLY_AMNH</strain>
    </source>
</reference>
<name>A0AAE0BP96_9CHLO</name>